<dbReference type="PANTHER" id="PTHR46193:SF9">
    <property type="entry name" value="HALOACID DEHALOGENASE-LIKE HYDROLASE DOMAIN-CONTAINING PROTEIN SGPP"/>
    <property type="match status" value="1"/>
</dbReference>
<evidence type="ECO:0000256" key="2">
    <source>
        <dbReference type="ARBA" id="ARBA00006171"/>
    </source>
</evidence>
<dbReference type="SFLD" id="SFLDS00003">
    <property type="entry name" value="Haloacid_Dehalogenase"/>
    <property type="match status" value="1"/>
</dbReference>
<evidence type="ECO:0000313" key="5">
    <source>
        <dbReference type="EMBL" id="MBE1507112.1"/>
    </source>
</evidence>
<comment type="cofactor">
    <cofactor evidence="1">
        <name>Mg(2+)</name>
        <dbReference type="ChEBI" id="CHEBI:18420"/>
    </cofactor>
</comment>
<protein>
    <submittedName>
        <fullName evidence="5">HAD superfamily hydrolase (TIGR01509 family)</fullName>
    </submittedName>
</protein>
<dbReference type="GO" id="GO:0016787">
    <property type="term" value="F:hydrolase activity"/>
    <property type="evidence" value="ECO:0007669"/>
    <property type="project" value="UniProtKB-KW"/>
</dbReference>
<dbReference type="PANTHER" id="PTHR46193">
    <property type="entry name" value="6-PHOSPHOGLUCONATE PHOSPHATASE"/>
    <property type="match status" value="1"/>
</dbReference>
<gene>
    <name evidence="5" type="ORF">H4W29_004357</name>
</gene>
<proteinExistence type="inferred from homology"/>
<evidence type="ECO:0000256" key="3">
    <source>
        <dbReference type="ARBA" id="ARBA00022723"/>
    </source>
</evidence>
<dbReference type="SFLD" id="SFLDG01129">
    <property type="entry name" value="C1.5:_HAD__Beta-PGM__Phosphata"/>
    <property type="match status" value="1"/>
</dbReference>
<dbReference type="InterPro" id="IPR006439">
    <property type="entry name" value="HAD-SF_hydro_IA"/>
</dbReference>
<dbReference type="InterPro" id="IPR036412">
    <property type="entry name" value="HAD-like_sf"/>
</dbReference>
<dbReference type="InterPro" id="IPR023214">
    <property type="entry name" value="HAD_sf"/>
</dbReference>
<dbReference type="InterPro" id="IPR041492">
    <property type="entry name" value="HAD_2"/>
</dbReference>
<accession>A0ABR9IWD3</accession>
<evidence type="ECO:0000256" key="4">
    <source>
        <dbReference type="ARBA" id="ARBA00022842"/>
    </source>
</evidence>
<dbReference type="SUPFAM" id="SSF56784">
    <property type="entry name" value="HAD-like"/>
    <property type="match status" value="1"/>
</dbReference>
<evidence type="ECO:0000313" key="6">
    <source>
        <dbReference type="Proteomes" id="UP000620262"/>
    </source>
</evidence>
<sequence length="209" mass="23917">MIRAVLFDMDGVLIDAKEWHYEALNRALDLFGMPIDRQAHLTTFDGLPTRRKLEILSRTNGLPKGLNELIHELKQDYTMELIYTRCKPVFAHQYALSRLKHDGYKIAVCSNSIRVTIESMMRRAGLIEYIDLIVSNEDVTRAKPDPEMYVTTMERFGLRPDECLILEDNEYGLKAARDSGAYVMQIGTPADVVYGRIVSEIKRVSEVMA</sequence>
<dbReference type="InterPro" id="IPR051600">
    <property type="entry name" value="Beta-PGM-like"/>
</dbReference>
<keyword evidence="5" id="KW-0378">Hydrolase</keyword>
<dbReference type="Gene3D" id="3.40.50.1000">
    <property type="entry name" value="HAD superfamily/HAD-like"/>
    <property type="match status" value="1"/>
</dbReference>
<dbReference type="Pfam" id="PF13419">
    <property type="entry name" value="HAD_2"/>
    <property type="match status" value="1"/>
</dbReference>
<evidence type="ECO:0000256" key="1">
    <source>
        <dbReference type="ARBA" id="ARBA00001946"/>
    </source>
</evidence>
<keyword evidence="3" id="KW-0479">Metal-binding</keyword>
<dbReference type="Gene3D" id="1.10.150.240">
    <property type="entry name" value="Putative phosphatase, domain 2"/>
    <property type="match status" value="1"/>
</dbReference>
<dbReference type="NCBIfam" id="TIGR01509">
    <property type="entry name" value="HAD-SF-IA-v3"/>
    <property type="match status" value="1"/>
</dbReference>
<dbReference type="Proteomes" id="UP000620262">
    <property type="component" value="Unassembled WGS sequence"/>
</dbReference>
<comment type="similarity">
    <text evidence="2">Belongs to the HAD-like hydrolase superfamily. CbbY/CbbZ/Gph/YieH family.</text>
</comment>
<comment type="caution">
    <text evidence="5">The sequence shown here is derived from an EMBL/GenBank/DDBJ whole genome shotgun (WGS) entry which is preliminary data.</text>
</comment>
<keyword evidence="6" id="KW-1185">Reference proteome</keyword>
<reference evidence="5 6" key="1">
    <citation type="submission" date="2020-10" db="EMBL/GenBank/DDBJ databases">
        <title>Sequencing the genomes of 1000 actinobacteria strains.</title>
        <authorList>
            <person name="Klenk H.-P."/>
        </authorList>
    </citation>
    <scope>NUCLEOTIDE SEQUENCE [LARGE SCALE GENOMIC DNA]</scope>
    <source>
        <strain evidence="5 6">DSM 7307</strain>
    </source>
</reference>
<dbReference type="EMBL" id="JADBEC010000002">
    <property type="protein sequence ID" value="MBE1507112.1"/>
    <property type="molecule type" value="Genomic_DNA"/>
</dbReference>
<dbReference type="SFLD" id="SFLDG01135">
    <property type="entry name" value="C1.5.6:_HAD__Beta-PGM__Phospha"/>
    <property type="match status" value="1"/>
</dbReference>
<name>A0ABR9IWD3_RHIVS</name>
<dbReference type="InterPro" id="IPR023198">
    <property type="entry name" value="PGP-like_dom2"/>
</dbReference>
<dbReference type="RefSeq" id="WP_007823215.1">
    <property type="nucleotide sequence ID" value="NZ_BAAAVL010000004.1"/>
</dbReference>
<keyword evidence="4" id="KW-0460">Magnesium</keyword>
<organism evidence="5 6">
    <name type="scientific">Rhizobium viscosum</name>
    <name type="common">Arthrobacter viscosus</name>
    <dbReference type="NCBI Taxonomy" id="1673"/>
    <lineage>
        <taxon>Bacteria</taxon>
        <taxon>Pseudomonadati</taxon>
        <taxon>Pseudomonadota</taxon>
        <taxon>Alphaproteobacteria</taxon>
        <taxon>Hyphomicrobiales</taxon>
        <taxon>Rhizobiaceae</taxon>
        <taxon>Rhizobium/Agrobacterium group</taxon>
        <taxon>Rhizobium</taxon>
    </lineage>
</organism>